<evidence type="ECO:0000313" key="3">
    <source>
        <dbReference type="EMBL" id="CAI7995892.1"/>
    </source>
</evidence>
<dbReference type="EMBL" id="CASHTH010000260">
    <property type="protein sequence ID" value="CAI7995892.1"/>
    <property type="molecule type" value="Genomic_DNA"/>
</dbReference>
<evidence type="ECO:0000256" key="2">
    <source>
        <dbReference type="SAM" id="MobiDB-lite"/>
    </source>
</evidence>
<name>A0AA35QY49_GEOBA</name>
<evidence type="ECO:0000313" key="4">
    <source>
        <dbReference type="Proteomes" id="UP001174909"/>
    </source>
</evidence>
<feature type="coiled-coil region" evidence="1">
    <location>
        <begin position="102"/>
        <end position="129"/>
    </location>
</feature>
<keyword evidence="4" id="KW-1185">Reference proteome</keyword>
<evidence type="ECO:0000256" key="1">
    <source>
        <dbReference type="SAM" id="Coils"/>
    </source>
</evidence>
<dbReference type="AlphaFoldDB" id="A0AA35QY49"/>
<gene>
    <name evidence="3" type="ORF">GBAR_LOCUS1782</name>
</gene>
<reference evidence="3" key="1">
    <citation type="submission" date="2023-03" db="EMBL/GenBank/DDBJ databases">
        <authorList>
            <person name="Steffen K."/>
            <person name="Cardenas P."/>
        </authorList>
    </citation>
    <scope>NUCLEOTIDE SEQUENCE</scope>
</reference>
<accession>A0AA35QY49</accession>
<proteinExistence type="predicted"/>
<comment type="caution">
    <text evidence="3">The sequence shown here is derived from an EMBL/GenBank/DDBJ whole genome shotgun (WGS) entry which is preliminary data.</text>
</comment>
<feature type="non-terminal residue" evidence="3">
    <location>
        <position position="145"/>
    </location>
</feature>
<feature type="region of interest" description="Disordered" evidence="2">
    <location>
        <begin position="1"/>
        <end position="20"/>
    </location>
</feature>
<protein>
    <submittedName>
        <fullName evidence="3">Uncharacterized protein</fullName>
    </submittedName>
</protein>
<dbReference type="Proteomes" id="UP001174909">
    <property type="component" value="Unassembled WGS sequence"/>
</dbReference>
<sequence length="145" mass="15982">MSDEVDGGCELNLSATPEDAQSPHVSSLFWATVTGLKSRGGDGKMLIYSYIDSTVAAVKTRVGSLEVWVQEEIRHIWSIVDAIRGRLARVEERGDGTADARLTEVLTELALVRQQVQGLEQRVAAMEQQQLEGRAAMEQQQLEGR</sequence>
<keyword evidence="1" id="KW-0175">Coiled coil</keyword>
<organism evidence="3 4">
    <name type="scientific">Geodia barretti</name>
    <name type="common">Barrett's horny sponge</name>
    <dbReference type="NCBI Taxonomy" id="519541"/>
    <lineage>
        <taxon>Eukaryota</taxon>
        <taxon>Metazoa</taxon>
        <taxon>Porifera</taxon>
        <taxon>Demospongiae</taxon>
        <taxon>Heteroscleromorpha</taxon>
        <taxon>Tetractinellida</taxon>
        <taxon>Astrophorina</taxon>
        <taxon>Geodiidae</taxon>
        <taxon>Geodia</taxon>
    </lineage>
</organism>